<dbReference type="SUPFAM" id="SSF53271">
    <property type="entry name" value="PRTase-like"/>
    <property type="match status" value="1"/>
</dbReference>
<gene>
    <name evidence="1" type="ORF">F8B43_4065</name>
</gene>
<organism evidence="1 2">
    <name type="scientific">Methylorubrum populi</name>
    <dbReference type="NCBI Taxonomy" id="223967"/>
    <lineage>
        <taxon>Bacteria</taxon>
        <taxon>Pseudomonadati</taxon>
        <taxon>Pseudomonadota</taxon>
        <taxon>Alphaproteobacteria</taxon>
        <taxon>Hyphomicrobiales</taxon>
        <taxon>Methylobacteriaceae</taxon>
        <taxon>Methylorubrum</taxon>
    </lineage>
</organism>
<protein>
    <recommendedName>
        <fullName evidence="3">Phosphoribosyltransferase</fullName>
    </recommendedName>
</protein>
<dbReference type="CDD" id="cd06223">
    <property type="entry name" value="PRTases_typeI"/>
    <property type="match status" value="1"/>
</dbReference>
<dbReference type="InterPro" id="IPR029057">
    <property type="entry name" value="PRTase-like"/>
</dbReference>
<proteinExistence type="predicted"/>
<evidence type="ECO:0000313" key="1">
    <source>
        <dbReference type="EMBL" id="KAB7783503.1"/>
    </source>
</evidence>
<dbReference type="AlphaFoldDB" id="A0A833J2K2"/>
<dbReference type="InterPro" id="IPR000836">
    <property type="entry name" value="PRTase_dom"/>
</dbReference>
<dbReference type="EMBL" id="WEKV01000016">
    <property type="protein sequence ID" value="KAB7783503.1"/>
    <property type="molecule type" value="Genomic_DNA"/>
</dbReference>
<evidence type="ECO:0000313" key="2">
    <source>
        <dbReference type="Proteomes" id="UP000469949"/>
    </source>
</evidence>
<dbReference type="Proteomes" id="UP000469949">
    <property type="component" value="Unassembled WGS sequence"/>
</dbReference>
<sequence>MLIDDVVTSGSQMLASAYLLRKAGVTVLFGMAVGRATTEQTDRVLSWSEDVITQLVM</sequence>
<dbReference type="Gene3D" id="3.40.50.2020">
    <property type="match status" value="1"/>
</dbReference>
<name>A0A833J2K2_9HYPH</name>
<accession>A0A833J2K2</accession>
<comment type="caution">
    <text evidence="1">The sequence shown here is derived from an EMBL/GenBank/DDBJ whole genome shotgun (WGS) entry which is preliminary data.</text>
</comment>
<reference evidence="1 2" key="1">
    <citation type="submission" date="2019-10" db="EMBL/GenBank/DDBJ databases">
        <title>Draft Genome Sequence of the Caffeine Degrading Methylotroph Methylorubrum populi PINKEL.</title>
        <authorList>
            <person name="Dawson S.C."/>
            <person name="Zhang X."/>
            <person name="Wright M.E."/>
            <person name="Sharma G."/>
            <person name="Langner J.T."/>
            <person name="Ditty J.L."/>
            <person name="Subuyuj G.A."/>
        </authorList>
    </citation>
    <scope>NUCLEOTIDE SEQUENCE [LARGE SCALE GENOMIC DNA]</scope>
    <source>
        <strain evidence="1 2">Pinkel</strain>
    </source>
</reference>
<evidence type="ECO:0008006" key="3">
    <source>
        <dbReference type="Google" id="ProtNLM"/>
    </source>
</evidence>